<evidence type="ECO:0000313" key="1">
    <source>
        <dbReference type="EMBL" id="CAI6343575.1"/>
    </source>
</evidence>
<protein>
    <submittedName>
        <fullName evidence="1">Uncharacterized protein</fullName>
    </submittedName>
</protein>
<reference evidence="1 2" key="1">
    <citation type="submission" date="2023-01" db="EMBL/GenBank/DDBJ databases">
        <authorList>
            <person name="Whitehead M."/>
        </authorList>
    </citation>
    <scope>NUCLEOTIDE SEQUENCE [LARGE SCALE GENOMIC DNA]</scope>
</reference>
<name>A0AAV0VJ50_9HEMI</name>
<accession>A0AAV0VJ50</accession>
<gene>
    <name evidence="1" type="ORF">MEUPH1_LOCUS820</name>
</gene>
<keyword evidence="2" id="KW-1185">Reference proteome</keyword>
<comment type="caution">
    <text evidence="1">The sequence shown here is derived from an EMBL/GenBank/DDBJ whole genome shotgun (WGS) entry which is preliminary data.</text>
</comment>
<sequence length="126" mass="14397">MTAVQVVSHPLSTRSIRNPAATGTSDLPSYLDAPLVDRDHTRDVRPYRTLVLWYNDSGSDHRWPEHRYTTVFDTHTTQTSLWKSVWQYTRTAQTPTSVGPPHRPSLSLCERTFACRVNLGPRTLSF</sequence>
<dbReference type="AlphaFoldDB" id="A0AAV0VJ50"/>
<dbReference type="Proteomes" id="UP001160148">
    <property type="component" value="Unassembled WGS sequence"/>
</dbReference>
<evidence type="ECO:0000313" key="2">
    <source>
        <dbReference type="Proteomes" id="UP001160148"/>
    </source>
</evidence>
<dbReference type="EMBL" id="CARXXK010000001">
    <property type="protein sequence ID" value="CAI6343575.1"/>
    <property type="molecule type" value="Genomic_DNA"/>
</dbReference>
<organism evidence="1 2">
    <name type="scientific">Macrosiphum euphorbiae</name>
    <name type="common">potato aphid</name>
    <dbReference type="NCBI Taxonomy" id="13131"/>
    <lineage>
        <taxon>Eukaryota</taxon>
        <taxon>Metazoa</taxon>
        <taxon>Ecdysozoa</taxon>
        <taxon>Arthropoda</taxon>
        <taxon>Hexapoda</taxon>
        <taxon>Insecta</taxon>
        <taxon>Pterygota</taxon>
        <taxon>Neoptera</taxon>
        <taxon>Paraneoptera</taxon>
        <taxon>Hemiptera</taxon>
        <taxon>Sternorrhyncha</taxon>
        <taxon>Aphidomorpha</taxon>
        <taxon>Aphidoidea</taxon>
        <taxon>Aphididae</taxon>
        <taxon>Macrosiphini</taxon>
        <taxon>Macrosiphum</taxon>
    </lineage>
</organism>
<proteinExistence type="predicted"/>